<reference evidence="1 2" key="1">
    <citation type="submission" date="2024-09" db="EMBL/GenBank/DDBJ databases">
        <title>Floridaenema gen nov. (Aerosakkonemataceae, Aerosakkonematales ord. nov., Cyanobacteria) from benthic tropical and subtropical fresh waters, with the description of four new species.</title>
        <authorList>
            <person name="Moretto J.A."/>
            <person name="Berthold D.E."/>
            <person name="Lefler F.W."/>
            <person name="Huang I.-S."/>
            <person name="Laughinghouse H. IV."/>
        </authorList>
    </citation>
    <scope>NUCLEOTIDE SEQUENCE [LARGE SCALE GENOMIC DNA]</scope>
    <source>
        <strain evidence="1 2">BLCC-F154</strain>
    </source>
</reference>
<name>A0ABV4Y735_9CYAN</name>
<keyword evidence="2" id="KW-1185">Reference proteome</keyword>
<proteinExistence type="predicted"/>
<comment type="caution">
    <text evidence="1">The sequence shown here is derived from an EMBL/GenBank/DDBJ whole genome shotgun (WGS) entry which is preliminary data.</text>
</comment>
<dbReference type="Proteomes" id="UP001576776">
    <property type="component" value="Unassembled WGS sequence"/>
</dbReference>
<evidence type="ECO:0000313" key="1">
    <source>
        <dbReference type="EMBL" id="MFB2933720.1"/>
    </source>
</evidence>
<evidence type="ECO:0000313" key="2">
    <source>
        <dbReference type="Proteomes" id="UP001576776"/>
    </source>
</evidence>
<gene>
    <name evidence="1" type="ORF">ACE1B6_00420</name>
</gene>
<sequence length="374" mass="37570">MWKFNQSAFNNNRFFRKQVSKSGSLLVSIFFALAGLGSTLWVSTPARAQTATRANNTRVDVTVNRQPNESYETLIGRAETAMRNAVSRAFSQNPSIREVSVTILGQNAGEIAPILSLEVDRQTWASSRNVQRLATYLPNSRSLLGFATPGSPNNNIANQPQPTNAATTGRVLPNGVRILPNGTVVTGNGVQVLPNGTVVTNNGVTQVLPNGNVVSGNTGVQGVPTNPNFVPGTAARQVAPNAGLTNNVGQFNQTNPGVNNLNNNPANVGIGGFNTGVTQTPGFGTGVIQTPGFGTEINQTPGTGGVNGTNGIGGSAAGATGIGGSAAGTTGIGGSAAGTTGIGGSATGSSTGVNGVNGTTGVNGVNGNTGVGAF</sequence>
<dbReference type="EMBL" id="JBHFNS010000010">
    <property type="protein sequence ID" value="MFB2933720.1"/>
    <property type="molecule type" value="Genomic_DNA"/>
</dbReference>
<protein>
    <submittedName>
        <fullName evidence="1">Uncharacterized protein</fullName>
    </submittedName>
</protein>
<dbReference type="RefSeq" id="WP_413255256.1">
    <property type="nucleotide sequence ID" value="NZ_JBHFNS010000010.1"/>
</dbReference>
<accession>A0ABV4Y735</accession>
<organism evidence="1 2">
    <name type="scientific">Floridaenema fluviatile BLCC-F154</name>
    <dbReference type="NCBI Taxonomy" id="3153640"/>
    <lineage>
        <taxon>Bacteria</taxon>
        <taxon>Bacillati</taxon>
        <taxon>Cyanobacteriota</taxon>
        <taxon>Cyanophyceae</taxon>
        <taxon>Oscillatoriophycideae</taxon>
        <taxon>Aerosakkonematales</taxon>
        <taxon>Aerosakkonemataceae</taxon>
        <taxon>Floridanema</taxon>
        <taxon>Floridanema fluviatile</taxon>
    </lineage>
</organism>